<evidence type="ECO:0000256" key="9">
    <source>
        <dbReference type="HAMAP-Rule" id="MF_00181"/>
    </source>
</evidence>
<keyword evidence="6 9" id="KW-0479">Metal-binding</keyword>
<dbReference type="GO" id="GO:0030145">
    <property type="term" value="F:manganese ion binding"/>
    <property type="evidence" value="ECO:0007669"/>
    <property type="project" value="UniProtKB-UniRule"/>
</dbReference>
<evidence type="ECO:0000256" key="7">
    <source>
        <dbReference type="ARBA" id="ARBA00022801"/>
    </source>
</evidence>
<dbReference type="InterPro" id="IPR023042">
    <property type="entry name" value="Peptidase_M17_leu_NH2_pept"/>
</dbReference>
<comment type="caution">
    <text evidence="11">The sequence shown here is derived from an EMBL/GenBank/DDBJ whole genome shotgun (WGS) entry which is preliminary data.</text>
</comment>
<dbReference type="GO" id="GO:0006508">
    <property type="term" value="P:proteolysis"/>
    <property type="evidence" value="ECO:0007669"/>
    <property type="project" value="UniProtKB-KW"/>
</dbReference>
<keyword evidence="5 9" id="KW-0645">Protease</keyword>
<evidence type="ECO:0000256" key="4">
    <source>
        <dbReference type="ARBA" id="ARBA00022438"/>
    </source>
</evidence>
<dbReference type="PRINTS" id="PR00481">
    <property type="entry name" value="LAMNOPPTDASE"/>
</dbReference>
<evidence type="ECO:0000256" key="3">
    <source>
        <dbReference type="ARBA" id="ARBA00009528"/>
    </source>
</evidence>
<dbReference type="Gene3D" id="3.40.630.10">
    <property type="entry name" value="Zn peptidases"/>
    <property type="match status" value="1"/>
</dbReference>
<evidence type="ECO:0000256" key="1">
    <source>
        <dbReference type="ARBA" id="ARBA00000135"/>
    </source>
</evidence>
<accession>A0A8E2QFL1</accession>
<dbReference type="GO" id="GO:0005737">
    <property type="term" value="C:cytoplasm"/>
    <property type="evidence" value="ECO:0007669"/>
    <property type="project" value="UniProtKB-SubCell"/>
</dbReference>
<dbReference type="InterPro" id="IPR011356">
    <property type="entry name" value="Leucine_aapep/pepB"/>
</dbReference>
<comment type="subcellular location">
    <subcellularLocation>
        <location evidence="9">Cytoplasm</location>
    </subcellularLocation>
</comment>
<dbReference type="AlphaFoldDB" id="A0A8E2QFL1"/>
<feature type="binding site" evidence="9">
    <location>
        <position position="350"/>
    </location>
    <ligand>
        <name>Mn(2+)</name>
        <dbReference type="ChEBI" id="CHEBI:29035"/>
        <label>2</label>
    </ligand>
</feature>
<comment type="cofactor">
    <cofactor evidence="9">
        <name>Mn(2+)</name>
        <dbReference type="ChEBI" id="CHEBI:29035"/>
    </cofactor>
    <text evidence="9">Binds 2 manganese ions per subunit.</text>
</comment>
<keyword evidence="8 9" id="KW-0464">Manganese</keyword>
<comment type="similarity">
    <text evidence="3 9">Belongs to the peptidase M17 family.</text>
</comment>
<sequence length="495" mass="52435">MEFVVKTAKASALKTATLVLPVGEGRTLGETAQAVDFASGGVISSILKRGDLDGKVGQTLLLHSLPNLKAERVLLLGVGKNNELDTRQWRKALGAAAGVLKSLGGSDAAFTVQDVQVKGRDTYGKVRLLAELLADSAYVFERFKSKKADPRALKKVVLLCDKSQQDDIERAVRHASAIASGMALTRDLGNLPPNLCHPSFMAEQARQLGKSFKGLKVDVLDEKKLRDLGAGAFLAVAQGSEQPGCIVVMQYNGGAKGEQPYALVGKGITFDTGGISLKPGLGMDEMKYDMCGAASVLGTFRAVLELQLPINLVGLLACAENMPSGKATRPGDIVTTLSGQTVEILNTDAEGRLVLCDTLTYAERFKPRAVIDVATLTGACIVALGSHTSGLLGNDQELAQQLLGAGEQAGDRAWQLPLFDEYQEQLDSPFADIANIGGPKAGTVTAACFLSRFTKQYPWAHLDIAGTAWISGGKEKGATGRPVPLLTQYLLDRAL</sequence>
<dbReference type="PROSITE" id="PS00631">
    <property type="entry name" value="CYTOSOL_AP"/>
    <property type="match status" value="1"/>
</dbReference>
<dbReference type="SUPFAM" id="SSF53187">
    <property type="entry name" value="Zn-dependent exopeptidases"/>
    <property type="match status" value="1"/>
</dbReference>
<keyword evidence="12" id="KW-1185">Reference proteome</keyword>
<feature type="binding site" evidence="9">
    <location>
        <position position="350"/>
    </location>
    <ligand>
        <name>Mn(2+)</name>
        <dbReference type="ChEBI" id="CHEBI:29035"/>
        <label>1</label>
    </ligand>
</feature>
<dbReference type="InterPro" id="IPR043472">
    <property type="entry name" value="Macro_dom-like"/>
</dbReference>
<evidence type="ECO:0000259" key="10">
    <source>
        <dbReference type="PROSITE" id="PS00631"/>
    </source>
</evidence>
<keyword evidence="4 9" id="KW-0031">Aminopeptidase</keyword>
<dbReference type="EMBL" id="POUK01000001">
    <property type="protein sequence ID" value="PNF77782.1"/>
    <property type="molecule type" value="Genomic_DNA"/>
</dbReference>
<dbReference type="NCBIfam" id="NF002077">
    <property type="entry name" value="PRK00913.2-4"/>
    <property type="match status" value="1"/>
</dbReference>
<feature type="binding site" evidence="9">
    <location>
        <position position="271"/>
    </location>
    <ligand>
        <name>Mn(2+)</name>
        <dbReference type="ChEBI" id="CHEBI:29035"/>
        <label>1</label>
    </ligand>
</feature>
<feature type="binding site" evidence="9">
    <location>
        <position position="271"/>
    </location>
    <ligand>
        <name>Mn(2+)</name>
        <dbReference type="ChEBI" id="CHEBI:29035"/>
        <label>2</label>
    </ligand>
</feature>
<feature type="domain" description="Cytosol aminopeptidase" evidence="10">
    <location>
        <begin position="346"/>
        <end position="353"/>
    </location>
</feature>
<dbReference type="Gene3D" id="3.40.220.10">
    <property type="entry name" value="Leucine Aminopeptidase, subunit E, domain 1"/>
    <property type="match status" value="1"/>
</dbReference>
<dbReference type="Pfam" id="PF00883">
    <property type="entry name" value="Peptidase_M17"/>
    <property type="match status" value="1"/>
</dbReference>
<dbReference type="RefSeq" id="WP_102827296.1">
    <property type="nucleotide sequence ID" value="NZ_CP065721.1"/>
</dbReference>
<dbReference type="PANTHER" id="PTHR11963">
    <property type="entry name" value="LEUCINE AMINOPEPTIDASE-RELATED"/>
    <property type="match status" value="1"/>
</dbReference>
<dbReference type="PANTHER" id="PTHR11963:SF23">
    <property type="entry name" value="CYTOSOL AMINOPEPTIDASE"/>
    <property type="match status" value="1"/>
</dbReference>
<feature type="binding site" evidence="9">
    <location>
        <position position="348"/>
    </location>
    <ligand>
        <name>Mn(2+)</name>
        <dbReference type="ChEBI" id="CHEBI:29035"/>
        <label>1</label>
    </ligand>
</feature>
<dbReference type="FunFam" id="3.40.630.10:FF:000004">
    <property type="entry name" value="Probable cytosol aminopeptidase"/>
    <property type="match status" value="1"/>
</dbReference>
<feature type="active site" evidence="9">
    <location>
        <position position="352"/>
    </location>
</feature>
<comment type="catalytic activity">
    <reaction evidence="2 9">
        <text>Release of an N-terminal amino acid, preferentially leucine, but not glutamic or aspartic acids.</text>
        <dbReference type="EC" id="3.4.11.10"/>
    </reaction>
</comment>
<gene>
    <name evidence="9" type="primary">pepA</name>
    <name evidence="11" type="ORF">CXK95_00370</name>
</gene>
<evidence type="ECO:0000313" key="11">
    <source>
        <dbReference type="EMBL" id="PNF77782.1"/>
    </source>
</evidence>
<dbReference type="SUPFAM" id="SSF52949">
    <property type="entry name" value="Macro domain-like"/>
    <property type="match status" value="1"/>
</dbReference>
<dbReference type="NCBIfam" id="NF002073">
    <property type="entry name" value="PRK00913.1-2"/>
    <property type="match status" value="1"/>
</dbReference>
<evidence type="ECO:0000256" key="2">
    <source>
        <dbReference type="ARBA" id="ARBA00000967"/>
    </source>
</evidence>
<evidence type="ECO:0000256" key="5">
    <source>
        <dbReference type="ARBA" id="ARBA00022670"/>
    </source>
</evidence>
<feature type="binding site" evidence="9">
    <location>
        <position position="289"/>
    </location>
    <ligand>
        <name>Mn(2+)</name>
        <dbReference type="ChEBI" id="CHEBI:29035"/>
        <label>2</label>
    </ligand>
</feature>
<dbReference type="InterPro" id="IPR000819">
    <property type="entry name" value="Peptidase_M17_C"/>
</dbReference>
<dbReference type="InterPro" id="IPR008283">
    <property type="entry name" value="Peptidase_M17_N"/>
</dbReference>
<keyword evidence="7 9" id="KW-0378">Hydrolase</keyword>
<feature type="active site" evidence="9">
    <location>
        <position position="278"/>
    </location>
</feature>
<evidence type="ECO:0000256" key="8">
    <source>
        <dbReference type="ARBA" id="ARBA00023211"/>
    </source>
</evidence>
<proteinExistence type="inferred from homology"/>
<evidence type="ECO:0000256" key="6">
    <source>
        <dbReference type="ARBA" id="ARBA00022723"/>
    </source>
</evidence>
<comment type="function">
    <text evidence="9">Presumably involved in the processing and regular turnover of intracellular proteins. Catalyzes the removal of unsubstituted N-terminal amino acids from various peptides.</text>
</comment>
<organism evidence="11 12">
    <name type="scientific">Stutzerimonas degradans</name>
    <dbReference type="NCBI Taxonomy" id="2968968"/>
    <lineage>
        <taxon>Bacteria</taxon>
        <taxon>Pseudomonadati</taxon>
        <taxon>Pseudomonadota</taxon>
        <taxon>Gammaproteobacteria</taxon>
        <taxon>Pseudomonadales</taxon>
        <taxon>Pseudomonadaceae</taxon>
        <taxon>Stutzerimonas</taxon>
    </lineage>
</organism>
<name>A0A8E2QFL1_9GAMM</name>
<dbReference type="Proteomes" id="UP000235881">
    <property type="component" value="Unassembled WGS sequence"/>
</dbReference>
<comment type="catalytic activity">
    <reaction evidence="1 9">
        <text>Release of an N-terminal amino acid, Xaa-|-Yaa-, in which Xaa is preferably Leu, but may be other amino acids including Pro although not Arg or Lys, and Yaa may be Pro. Amino acid amides and methyl esters are also readily hydrolyzed, but rates on arylamides are exceedingly low.</text>
        <dbReference type="EC" id="3.4.11.1"/>
    </reaction>
</comment>
<dbReference type="EC" id="3.4.11.10" evidence="9"/>
<dbReference type="EC" id="3.4.11.1" evidence="9"/>
<protein>
    <recommendedName>
        <fullName evidence="9">Probable cytosol aminopeptidase</fullName>
        <ecNumber evidence="9">3.4.11.1</ecNumber>
    </recommendedName>
    <alternativeName>
        <fullName evidence="9">Leucine aminopeptidase</fullName>
        <shortName evidence="9">LAP</shortName>
        <ecNumber evidence="9">3.4.11.10</ecNumber>
    </alternativeName>
    <alternativeName>
        <fullName evidence="9">Leucyl aminopeptidase</fullName>
    </alternativeName>
</protein>
<dbReference type="HAMAP" id="MF_00181">
    <property type="entry name" value="Cytosol_peptidase_M17"/>
    <property type="match status" value="1"/>
</dbReference>
<dbReference type="GO" id="GO:0070006">
    <property type="term" value="F:metalloaminopeptidase activity"/>
    <property type="evidence" value="ECO:0007669"/>
    <property type="project" value="InterPro"/>
</dbReference>
<dbReference type="NCBIfam" id="NF002074">
    <property type="entry name" value="PRK00913.1-4"/>
    <property type="match status" value="1"/>
</dbReference>
<evidence type="ECO:0000313" key="12">
    <source>
        <dbReference type="Proteomes" id="UP000235881"/>
    </source>
</evidence>
<reference evidence="11 12" key="1">
    <citation type="submission" date="2018-01" db="EMBL/GenBank/DDBJ databases">
        <title>Denitrification phenotypes of diverse strains of Pseudomonas stutzeri.</title>
        <authorList>
            <person name="Milligan D.A."/>
            <person name="Bergaust L."/>
            <person name="Bakken L.R."/>
            <person name="Frostegard A."/>
        </authorList>
    </citation>
    <scope>NUCLEOTIDE SEQUENCE [LARGE SCALE GENOMIC DNA]</scope>
    <source>
        <strain evidence="11 12">DSM 50238</strain>
    </source>
</reference>
<keyword evidence="9" id="KW-0963">Cytoplasm</keyword>
<dbReference type="Pfam" id="PF02789">
    <property type="entry name" value="Peptidase_M17_N"/>
    <property type="match status" value="1"/>
</dbReference>
<feature type="binding site" evidence="9">
    <location>
        <position position="266"/>
    </location>
    <ligand>
        <name>Mn(2+)</name>
        <dbReference type="ChEBI" id="CHEBI:29035"/>
        <label>2</label>
    </ligand>
</feature>
<dbReference type="CDD" id="cd00433">
    <property type="entry name" value="Peptidase_M17"/>
    <property type="match status" value="1"/>
</dbReference>